<dbReference type="Proteomes" id="UP001165960">
    <property type="component" value="Unassembled WGS sequence"/>
</dbReference>
<name>A0ACC2UMU0_9FUNG</name>
<keyword evidence="2" id="KW-1185">Reference proteome</keyword>
<sequence length="143" mass="15274">MILFAGPQLSRTLVRIENSSSLETQAQEQDSNPNPGSPRAAVPMDCGAAHPHFSGIELLRADAKNDDPCSKTGPVKEIIAPSGIPIKVPNGGTKLTTIIFMSLKSTPATNQEPTQERGTGPQPGPMTTTLEQDNQFQIEIINQ</sequence>
<evidence type="ECO:0000313" key="1">
    <source>
        <dbReference type="EMBL" id="KAJ9087931.1"/>
    </source>
</evidence>
<comment type="caution">
    <text evidence="1">The sequence shown here is derived from an EMBL/GenBank/DDBJ whole genome shotgun (WGS) entry which is preliminary data.</text>
</comment>
<evidence type="ECO:0000313" key="2">
    <source>
        <dbReference type="Proteomes" id="UP001165960"/>
    </source>
</evidence>
<reference evidence="1" key="1">
    <citation type="submission" date="2022-04" db="EMBL/GenBank/DDBJ databases">
        <title>Genome of the entomopathogenic fungus Entomophthora muscae.</title>
        <authorList>
            <person name="Elya C."/>
            <person name="Lovett B.R."/>
            <person name="Lee E."/>
            <person name="Macias A.M."/>
            <person name="Hajek A.E."/>
            <person name="De Bivort B.L."/>
            <person name="Kasson M.T."/>
            <person name="De Fine Licht H.H."/>
            <person name="Stajich J.E."/>
        </authorList>
    </citation>
    <scope>NUCLEOTIDE SEQUENCE</scope>
    <source>
        <strain evidence="1">Berkeley</strain>
    </source>
</reference>
<accession>A0ACC2UMU0</accession>
<dbReference type="EMBL" id="QTSX02000177">
    <property type="protein sequence ID" value="KAJ9087931.1"/>
    <property type="molecule type" value="Genomic_DNA"/>
</dbReference>
<proteinExistence type="predicted"/>
<organism evidence="1 2">
    <name type="scientific">Entomophthora muscae</name>
    <dbReference type="NCBI Taxonomy" id="34485"/>
    <lineage>
        <taxon>Eukaryota</taxon>
        <taxon>Fungi</taxon>
        <taxon>Fungi incertae sedis</taxon>
        <taxon>Zoopagomycota</taxon>
        <taxon>Entomophthoromycotina</taxon>
        <taxon>Entomophthoromycetes</taxon>
        <taxon>Entomophthorales</taxon>
        <taxon>Entomophthoraceae</taxon>
        <taxon>Entomophthora</taxon>
    </lineage>
</organism>
<gene>
    <name evidence="1" type="ORF">DSO57_1028179</name>
</gene>
<protein>
    <submittedName>
        <fullName evidence="1">Uncharacterized protein</fullName>
    </submittedName>
</protein>